<dbReference type="GeneID" id="5469843"/>
<organismHost>
    <name type="scientific">Paramecium bursaria</name>
    <dbReference type="NCBI Taxonomy" id="74790"/>
</organismHost>
<dbReference type="RefSeq" id="YP_001426149.1">
    <property type="nucleotide sequence ID" value="NC_008603.1"/>
</dbReference>
<name>A7J7M1_PBCVF</name>
<evidence type="ECO:0000313" key="1">
    <source>
        <dbReference type="EMBL" id="ABT15802.1"/>
    </source>
</evidence>
<proteinExistence type="predicted"/>
<sequence length="98" mass="10466">MLTIFPDAMVVPFPAYFMATLDTNPPDGAVPMSLKYPVTTVGAPADVEVKYCRRTSDDVIFTKLFLSPGGNTPTNSLMLVEPGMVPGIDKNVLSAPFG</sequence>
<dbReference type="Proteomes" id="UP000204095">
    <property type="component" value="Segment"/>
</dbReference>
<protein>
    <submittedName>
        <fullName evidence="1">Uncharacterized protein n517L</fullName>
    </submittedName>
</protein>
<organism evidence="1 2">
    <name type="scientific">Paramecium bursaria Chlorella virus FR483</name>
    <name type="common">PBCV-FR483</name>
    <dbReference type="NCBI Taxonomy" id="399781"/>
    <lineage>
        <taxon>Viruses</taxon>
        <taxon>Varidnaviria</taxon>
        <taxon>Bamfordvirae</taxon>
        <taxon>Nucleocytoviricota</taxon>
        <taxon>Megaviricetes</taxon>
        <taxon>Algavirales</taxon>
        <taxon>Phycodnaviridae</taxon>
        <taxon>Chlorovirus</taxon>
        <taxon>Chlorovirus conductrix</taxon>
        <taxon>Paramecium bursaria Chlorella virus A1</taxon>
    </lineage>
</organism>
<gene>
    <name evidence="1" type="primary">n517L</name>
    <name evidence="1" type="ORF">FR483_n517L</name>
</gene>
<dbReference type="EMBL" id="DQ890022">
    <property type="protein sequence ID" value="ABT15802.1"/>
    <property type="molecule type" value="Genomic_DNA"/>
</dbReference>
<reference evidence="1 2" key="1">
    <citation type="journal article" date="2007" name="Virology">
        <title>Sequence and annotation of the 314-kb MT325 and the 321-kb FR483 viruses that infect Chlorella Pbi.</title>
        <authorList>
            <person name="Fitzgerald L.A."/>
            <person name="Graves M.V."/>
            <person name="Li X."/>
            <person name="Feldblyum T."/>
            <person name="Hartigan J."/>
            <person name="Van Etten J.L."/>
        </authorList>
    </citation>
    <scope>NUCLEOTIDE SEQUENCE [LARGE SCALE GENOMIC DNA]</scope>
    <source>
        <strain evidence="1 2">FR483</strain>
    </source>
</reference>
<evidence type="ECO:0000313" key="2">
    <source>
        <dbReference type="Proteomes" id="UP000204095"/>
    </source>
</evidence>
<accession>A7J7M1</accession>
<dbReference type="KEGG" id="vg:5469843"/>